<dbReference type="PANTHER" id="PTHR23257">
    <property type="entry name" value="SERINE-THREONINE PROTEIN KINASE"/>
    <property type="match status" value="1"/>
</dbReference>
<dbReference type="AlphaFoldDB" id="A0A9P6L0L2"/>
<evidence type="ECO:0000313" key="3">
    <source>
        <dbReference type="Proteomes" id="UP000736335"/>
    </source>
</evidence>
<dbReference type="SMART" id="SM00220">
    <property type="entry name" value="S_TKc"/>
    <property type="match status" value="1"/>
</dbReference>
<name>A0A9P6L0L2_9AGAM</name>
<protein>
    <submittedName>
        <fullName evidence="2">Kinase-like domain-containing protein</fullName>
    </submittedName>
</protein>
<gene>
    <name evidence="2" type="ORF">BJ322DRAFT_575537</name>
</gene>
<accession>A0A9P6L0L2</accession>
<evidence type="ECO:0000313" key="2">
    <source>
        <dbReference type="EMBL" id="KAF9777435.1"/>
    </source>
</evidence>
<dbReference type="InterPro" id="IPR000719">
    <property type="entry name" value="Prot_kinase_dom"/>
</dbReference>
<keyword evidence="3" id="KW-1185">Reference proteome</keyword>
<dbReference type="EMBL" id="WIUZ02000039">
    <property type="protein sequence ID" value="KAF9777435.1"/>
    <property type="molecule type" value="Genomic_DNA"/>
</dbReference>
<dbReference type="InterPro" id="IPR050167">
    <property type="entry name" value="Ser_Thr_protein_kinase"/>
</dbReference>
<dbReference type="InterPro" id="IPR008271">
    <property type="entry name" value="Ser/Thr_kinase_AS"/>
</dbReference>
<dbReference type="SUPFAM" id="SSF56112">
    <property type="entry name" value="Protein kinase-like (PK-like)"/>
    <property type="match status" value="1"/>
</dbReference>
<dbReference type="GO" id="GO:0005737">
    <property type="term" value="C:cytoplasm"/>
    <property type="evidence" value="ECO:0007669"/>
    <property type="project" value="TreeGrafter"/>
</dbReference>
<keyword evidence="2" id="KW-0418">Kinase</keyword>
<evidence type="ECO:0000259" key="1">
    <source>
        <dbReference type="PROSITE" id="PS50011"/>
    </source>
</evidence>
<proteinExistence type="predicted"/>
<dbReference type="PROSITE" id="PS00108">
    <property type="entry name" value="PROTEIN_KINASE_ST"/>
    <property type="match status" value="1"/>
</dbReference>
<feature type="domain" description="Protein kinase" evidence="1">
    <location>
        <begin position="1"/>
        <end position="217"/>
    </location>
</feature>
<dbReference type="PROSITE" id="PS50011">
    <property type="entry name" value="PROTEIN_KINASE_DOM"/>
    <property type="match status" value="1"/>
</dbReference>
<sequence length="323" mass="34548">MKISHPNLLPLIGIDIDSQTGHYSMISELMANGNIREYIRQNSANRHRLLEDIAAGLCYLHEHDIVHGDLKGNNILITNETPPRACLADFGISTLAPSTSGVTATDNAGGTFLYMAPELIAPSTIGSSSARPTKPADIYALGMVILEVLTGALPFSEKGWVTTEVTYRVVSGERPTKPDDAEQIGFGGRTWELVEECWVQQPTRRPKIEQVLAHLTRVAASSTVFGPTPEIVLSVDASESDSSSNINPYIGAMTTEQRSNLLAIPTVSTDGDTPDSPLSTVSGATSMINTLAPSTITPVTSRGSGVSQSPDGSFWLFSIVSHR</sequence>
<dbReference type="Gene3D" id="1.10.510.10">
    <property type="entry name" value="Transferase(Phosphotransferase) domain 1"/>
    <property type="match status" value="1"/>
</dbReference>
<dbReference type="GO" id="GO:0004672">
    <property type="term" value="F:protein kinase activity"/>
    <property type="evidence" value="ECO:0007669"/>
    <property type="project" value="InterPro"/>
</dbReference>
<reference evidence="2" key="2">
    <citation type="submission" date="2020-11" db="EMBL/GenBank/DDBJ databases">
        <authorList>
            <consortium name="DOE Joint Genome Institute"/>
            <person name="Kuo A."/>
            <person name="Miyauchi S."/>
            <person name="Kiss E."/>
            <person name="Drula E."/>
            <person name="Kohler A."/>
            <person name="Sanchez-Garcia M."/>
            <person name="Andreopoulos B."/>
            <person name="Barry K.W."/>
            <person name="Bonito G."/>
            <person name="Buee M."/>
            <person name="Carver A."/>
            <person name="Chen C."/>
            <person name="Cichocki N."/>
            <person name="Clum A."/>
            <person name="Culley D."/>
            <person name="Crous P.W."/>
            <person name="Fauchery L."/>
            <person name="Girlanda M."/>
            <person name="Hayes R."/>
            <person name="Keri Z."/>
            <person name="Labutti K."/>
            <person name="Lipzen A."/>
            <person name="Lombard V."/>
            <person name="Magnuson J."/>
            <person name="Maillard F."/>
            <person name="Morin E."/>
            <person name="Murat C."/>
            <person name="Nolan M."/>
            <person name="Ohm R."/>
            <person name="Pangilinan J."/>
            <person name="Pereira M."/>
            <person name="Perotto S."/>
            <person name="Peter M."/>
            <person name="Riley R."/>
            <person name="Sitrit Y."/>
            <person name="Stielow B."/>
            <person name="Szollosi G."/>
            <person name="Zifcakova L."/>
            <person name="Stursova M."/>
            <person name="Spatafora J.W."/>
            <person name="Tedersoo L."/>
            <person name="Vaario L.-M."/>
            <person name="Yamada A."/>
            <person name="Yan M."/>
            <person name="Wang P."/>
            <person name="Xu J."/>
            <person name="Bruns T."/>
            <person name="Baldrian P."/>
            <person name="Vilgalys R."/>
            <person name="Henrissat B."/>
            <person name="Grigoriev I.V."/>
            <person name="Hibbett D."/>
            <person name="Nagy L.G."/>
            <person name="Martin F.M."/>
        </authorList>
    </citation>
    <scope>NUCLEOTIDE SEQUENCE</scope>
    <source>
        <strain evidence="2">UH-Tt-Lm1</strain>
    </source>
</reference>
<comment type="caution">
    <text evidence="2">The sequence shown here is derived from an EMBL/GenBank/DDBJ whole genome shotgun (WGS) entry which is preliminary data.</text>
</comment>
<dbReference type="GO" id="GO:0005524">
    <property type="term" value="F:ATP binding"/>
    <property type="evidence" value="ECO:0007669"/>
    <property type="project" value="InterPro"/>
</dbReference>
<dbReference type="Pfam" id="PF00069">
    <property type="entry name" value="Pkinase"/>
    <property type="match status" value="1"/>
</dbReference>
<dbReference type="InterPro" id="IPR011009">
    <property type="entry name" value="Kinase-like_dom_sf"/>
</dbReference>
<reference evidence="2" key="1">
    <citation type="journal article" date="2020" name="Nat. Commun.">
        <title>Large-scale genome sequencing of mycorrhizal fungi provides insights into the early evolution of symbiotic traits.</title>
        <authorList>
            <person name="Miyauchi S."/>
            <person name="Kiss E."/>
            <person name="Kuo A."/>
            <person name="Drula E."/>
            <person name="Kohler A."/>
            <person name="Sanchez-Garcia M."/>
            <person name="Morin E."/>
            <person name="Andreopoulos B."/>
            <person name="Barry K.W."/>
            <person name="Bonito G."/>
            <person name="Buee M."/>
            <person name="Carver A."/>
            <person name="Chen C."/>
            <person name="Cichocki N."/>
            <person name="Clum A."/>
            <person name="Culley D."/>
            <person name="Crous P.W."/>
            <person name="Fauchery L."/>
            <person name="Girlanda M."/>
            <person name="Hayes R.D."/>
            <person name="Keri Z."/>
            <person name="LaButti K."/>
            <person name="Lipzen A."/>
            <person name="Lombard V."/>
            <person name="Magnuson J."/>
            <person name="Maillard F."/>
            <person name="Murat C."/>
            <person name="Nolan M."/>
            <person name="Ohm R.A."/>
            <person name="Pangilinan J."/>
            <person name="Pereira M.F."/>
            <person name="Perotto S."/>
            <person name="Peter M."/>
            <person name="Pfister S."/>
            <person name="Riley R."/>
            <person name="Sitrit Y."/>
            <person name="Stielow J.B."/>
            <person name="Szollosi G."/>
            <person name="Zifcakova L."/>
            <person name="Stursova M."/>
            <person name="Spatafora J.W."/>
            <person name="Tedersoo L."/>
            <person name="Vaario L.M."/>
            <person name="Yamada A."/>
            <person name="Yan M."/>
            <person name="Wang P."/>
            <person name="Xu J."/>
            <person name="Bruns T."/>
            <person name="Baldrian P."/>
            <person name="Vilgalys R."/>
            <person name="Dunand C."/>
            <person name="Henrissat B."/>
            <person name="Grigoriev I.V."/>
            <person name="Hibbett D."/>
            <person name="Nagy L.G."/>
            <person name="Martin F.M."/>
        </authorList>
    </citation>
    <scope>NUCLEOTIDE SEQUENCE</scope>
    <source>
        <strain evidence="2">UH-Tt-Lm1</strain>
    </source>
</reference>
<organism evidence="2 3">
    <name type="scientific">Thelephora terrestris</name>
    <dbReference type="NCBI Taxonomy" id="56493"/>
    <lineage>
        <taxon>Eukaryota</taxon>
        <taxon>Fungi</taxon>
        <taxon>Dikarya</taxon>
        <taxon>Basidiomycota</taxon>
        <taxon>Agaricomycotina</taxon>
        <taxon>Agaricomycetes</taxon>
        <taxon>Thelephorales</taxon>
        <taxon>Thelephoraceae</taxon>
        <taxon>Thelephora</taxon>
    </lineage>
</organism>
<dbReference type="GO" id="GO:0007165">
    <property type="term" value="P:signal transduction"/>
    <property type="evidence" value="ECO:0007669"/>
    <property type="project" value="TreeGrafter"/>
</dbReference>
<dbReference type="Proteomes" id="UP000736335">
    <property type="component" value="Unassembled WGS sequence"/>
</dbReference>
<keyword evidence="2" id="KW-0808">Transferase</keyword>
<dbReference type="OrthoDB" id="4062651at2759"/>